<dbReference type="Proteomes" id="UP000011728">
    <property type="component" value="Plasmid Csp_135p"/>
</dbReference>
<organism evidence="1 2">
    <name type="scientific">Clostridium saccharoperbutylacetonicum N1-4(HMT)</name>
    <dbReference type="NCBI Taxonomy" id="931276"/>
    <lineage>
        <taxon>Bacteria</taxon>
        <taxon>Bacillati</taxon>
        <taxon>Bacillota</taxon>
        <taxon>Clostridia</taxon>
        <taxon>Eubacteriales</taxon>
        <taxon>Clostridiaceae</taxon>
        <taxon>Clostridium</taxon>
    </lineage>
</organism>
<proteinExistence type="predicted"/>
<geneLocation type="plasmid" evidence="1 2">
    <name>Csp_135p</name>
</geneLocation>
<dbReference type="Gene3D" id="2.180.10.10">
    <property type="entry name" value="RHS repeat-associated core"/>
    <property type="match status" value="1"/>
</dbReference>
<name>M1M1T2_9CLOT</name>
<gene>
    <name evidence="1" type="ORF">Cspa_135p00200</name>
</gene>
<dbReference type="EMBL" id="CP004122">
    <property type="protein sequence ID" value="AGF59580.1"/>
    <property type="molecule type" value="Genomic_DNA"/>
</dbReference>
<evidence type="ECO:0000313" key="1">
    <source>
        <dbReference type="EMBL" id="AGF59580.1"/>
    </source>
</evidence>
<keyword evidence="1" id="KW-0614">Plasmid</keyword>
<dbReference type="PATRIC" id="fig|931276.5.peg.5905"/>
<evidence type="ECO:0000313" key="2">
    <source>
        <dbReference type="Proteomes" id="UP000011728"/>
    </source>
</evidence>
<accession>M1M1T2</accession>
<dbReference type="HOGENOM" id="CLU_632676_0_0_9"/>
<reference evidence="1 2" key="1">
    <citation type="submission" date="2013-02" db="EMBL/GenBank/DDBJ databases">
        <title>Genome sequence of Clostridium saccharoperbutylacetonicum N1-4(HMT).</title>
        <authorList>
            <person name="Poehlein A."/>
            <person name="Daniel R."/>
        </authorList>
    </citation>
    <scope>NUCLEOTIDE SEQUENCE [LARGE SCALE GENOMIC DNA]</scope>
    <source>
        <strain evidence="2">N1-4(HMT)</strain>
        <plasmid evidence="2">Plasmid Csp_135p</plasmid>
    </source>
</reference>
<protein>
    <recommendedName>
        <fullName evidence="3">YD repeat-containing protein</fullName>
    </recommendedName>
</protein>
<evidence type="ECO:0008006" key="3">
    <source>
        <dbReference type="Google" id="ProtNLM"/>
    </source>
</evidence>
<dbReference type="RefSeq" id="WP_015395887.1">
    <property type="nucleotide sequence ID" value="NC_020292.1"/>
</dbReference>
<dbReference type="OrthoDB" id="9771173at2"/>
<dbReference type="KEGG" id="csr:Cspa_135p00200"/>
<dbReference type="AlphaFoldDB" id="M1M1T2"/>
<keyword evidence="2" id="KW-1185">Reference proteome</keyword>
<sequence length="433" mass="48107">MSIKLIVKGYKTHYNDHFLLEGLDKPNQHPISAIIGLQDALDSKYIKPIGGIPGSDLAEKYVSQSALDNQSAVMQSLYATCRILIDKNTDNISINTADIKVNENNISKINIELNEISNRLNKVPDKDTIFNGSSSIHQEKFVATDDNKVFKASILDTDLRVITPTIIKDNVLYKGNYTVDYPNDTTLEIKFEENGTYLINYISGPVSESEYEVILNYLKILEDRMLKYSSGSVVKPAHNVQYVYDETSGNILQEIYTGNINKTVKYEYDGNGNISKKTVIQDDTIKTATYSYDDKSNLIGIDDTGTDIPIDGTRAKSFTCTLTYDENSNIIKEVYAGDINKTVEYTYNSYSDVLTKTVTEDGTTKSAKYIYDENRKLINIIDNGTEAVAIVFSDSNGSGSNTGGNSGEGSSDFEPIAKADIDLIFNTIFKELV</sequence>